<dbReference type="Proteomes" id="UP000266172">
    <property type="component" value="Unassembled WGS sequence"/>
</dbReference>
<keyword evidence="3" id="KW-0808">Transferase</keyword>
<dbReference type="InterPro" id="IPR003188">
    <property type="entry name" value="PTS_IIA_lac/cel"/>
</dbReference>
<proteinExistence type="predicted"/>
<dbReference type="SUPFAM" id="SSF46973">
    <property type="entry name" value="Enzyme IIa from lactose specific PTS, IIa-lac"/>
    <property type="match status" value="1"/>
</dbReference>
<name>A0A395VBG2_9FIRM</name>
<reference evidence="8 9" key="1">
    <citation type="submission" date="2018-08" db="EMBL/GenBank/DDBJ databases">
        <title>A genome reference for cultivated species of the human gut microbiota.</title>
        <authorList>
            <person name="Zou Y."/>
            <person name="Xue W."/>
            <person name="Luo G."/>
        </authorList>
    </citation>
    <scope>NUCLEOTIDE SEQUENCE [LARGE SCALE GENOMIC DNA]</scope>
    <source>
        <strain evidence="8 9">AF22-12AC</strain>
    </source>
</reference>
<keyword evidence="6" id="KW-0460">Magnesium</keyword>
<dbReference type="PROSITE" id="PS51095">
    <property type="entry name" value="PTS_EIIA_TYPE_3"/>
    <property type="match status" value="1"/>
</dbReference>
<evidence type="ECO:0000313" key="8">
    <source>
        <dbReference type="EMBL" id="RGS40815.1"/>
    </source>
</evidence>
<dbReference type="PANTHER" id="PTHR34382:SF7">
    <property type="entry name" value="PTS SYSTEM N,N'-DIACETYLCHITOBIOSE-SPECIFIC EIIA COMPONENT"/>
    <property type="match status" value="1"/>
</dbReference>
<comment type="caution">
    <text evidence="8">The sequence shown here is derived from an EMBL/GenBank/DDBJ whole genome shotgun (WGS) entry which is preliminary data.</text>
</comment>
<accession>A0A395VBG2</accession>
<organism evidence="8 9">
    <name type="scientific">Roseburia hominis</name>
    <dbReference type="NCBI Taxonomy" id="301301"/>
    <lineage>
        <taxon>Bacteria</taxon>
        <taxon>Bacillati</taxon>
        <taxon>Bacillota</taxon>
        <taxon>Clostridia</taxon>
        <taxon>Lachnospirales</taxon>
        <taxon>Lachnospiraceae</taxon>
        <taxon>Roseburia</taxon>
    </lineage>
</organism>
<dbReference type="PANTHER" id="PTHR34382">
    <property type="entry name" value="PTS SYSTEM N,N'-DIACETYLCHITOBIOSE-SPECIFIC EIIA COMPONENT"/>
    <property type="match status" value="1"/>
</dbReference>
<dbReference type="AlphaFoldDB" id="A0A395VBG2"/>
<evidence type="ECO:0000256" key="5">
    <source>
        <dbReference type="PIRSR" id="PIRSR000699-1"/>
    </source>
</evidence>
<dbReference type="GO" id="GO:0016740">
    <property type="term" value="F:transferase activity"/>
    <property type="evidence" value="ECO:0007669"/>
    <property type="project" value="UniProtKB-KW"/>
</dbReference>
<feature type="modified residue" description="Phosphohistidine; by HPr" evidence="7">
    <location>
        <position position="78"/>
    </location>
</feature>
<protein>
    <submittedName>
        <fullName evidence="8">PTS lactose/cellobiose transporter subunit IIA</fullName>
    </submittedName>
</protein>
<dbReference type="OMA" id="CIAEAHN"/>
<dbReference type="RefSeq" id="WP_014078854.1">
    <property type="nucleotide sequence ID" value="NZ_CAKMUY010000006.1"/>
</dbReference>
<feature type="binding site" evidence="6">
    <location>
        <position position="81"/>
    </location>
    <ligand>
        <name>Mg(2+)</name>
        <dbReference type="ChEBI" id="CHEBI:18420"/>
        <note>ligand shared between all trimeric partners</note>
    </ligand>
</feature>
<evidence type="ECO:0000256" key="6">
    <source>
        <dbReference type="PIRSR" id="PIRSR000699-2"/>
    </source>
</evidence>
<keyword evidence="2" id="KW-0762">Sugar transport</keyword>
<evidence type="ECO:0000256" key="7">
    <source>
        <dbReference type="PROSITE-ProRule" id="PRU00418"/>
    </source>
</evidence>
<dbReference type="InterPro" id="IPR036542">
    <property type="entry name" value="PTS_IIA_lac/cel_sf"/>
</dbReference>
<dbReference type="GO" id="GO:0046872">
    <property type="term" value="F:metal ion binding"/>
    <property type="evidence" value="ECO:0007669"/>
    <property type="project" value="UniProtKB-KW"/>
</dbReference>
<evidence type="ECO:0000256" key="4">
    <source>
        <dbReference type="ARBA" id="ARBA00022683"/>
    </source>
</evidence>
<keyword evidence="1" id="KW-0813">Transport</keyword>
<keyword evidence="4" id="KW-0598">Phosphotransferase system</keyword>
<feature type="active site" description="Tele-phosphohistidine intermediate" evidence="5">
    <location>
        <position position="78"/>
    </location>
</feature>
<dbReference type="GeneID" id="93722544"/>
<evidence type="ECO:0000256" key="2">
    <source>
        <dbReference type="ARBA" id="ARBA00022597"/>
    </source>
</evidence>
<keyword evidence="6" id="KW-0479">Metal-binding</keyword>
<evidence type="ECO:0000256" key="1">
    <source>
        <dbReference type="ARBA" id="ARBA00022448"/>
    </source>
</evidence>
<dbReference type="EMBL" id="QRVL01000005">
    <property type="protein sequence ID" value="RGS40815.1"/>
    <property type="molecule type" value="Genomic_DNA"/>
</dbReference>
<dbReference type="GO" id="GO:0009401">
    <property type="term" value="P:phosphoenolpyruvate-dependent sugar phosphotransferase system"/>
    <property type="evidence" value="ECO:0007669"/>
    <property type="project" value="UniProtKB-KW"/>
</dbReference>
<dbReference type="Pfam" id="PF02255">
    <property type="entry name" value="PTS_IIA"/>
    <property type="match status" value="1"/>
</dbReference>
<dbReference type="PIRSF" id="PIRSF000699">
    <property type="entry name" value="PTS_IILac_III"/>
    <property type="match status" value="1"/>
</dbReference>
<dbReference type="Gene3D" id="1.20.58.80">
    <property type="entry name" value="Phosphotransferase system, lactose/cellobiose-type IIA subunit"/>
    <property type="match status" value="1"/>
</dbReference>
<evidence type="ECO:0000256" key="3">
    <source>
        <dbReference type="ARBA" id="ARBA00022679"/>
    </source>
</evidence>
<comment type="cofactor">
    <cofactor evidence="6">
        <name>Mg(2+)</name>
        <dbReference type="ChEBI" id="CHEBI:18420"/>
    </cofactor>
    <text evidence="6">Binds 1 Mg(2+) ion per trimer.</text>
</comment>
<evidence type="ECO:0000313" key="9">
    <source>
        <dbReference type="Proteomes" id="UP000266172"/>
    </source>
</evidence>
<sequence>MDSEKLVQVAMNVIMHAGDARDYIRKAGTKLSALDLDGVEELLKKASAELVEAHKAQTSVLQNEAEGDSVPMTVLFSHAQDTLMTVESEQYMISILYQCLKNMKKGEK</sequence>
<gene>
    <name evidence="8" type="ORF">DWX93_08540</name>
</gene>